<keyword evidence="1" id="KW-1133">Transmembrane helix</keyword>
<reference evidence="3" key="1">
    <citation type="journal article" date="2019" name="Int. J. Syst. Evol. Microbiol.">
        <title>The Global Catalogue of Microorganisms (GCM) 10K type strain sequencing project: providing services to taxonomists for standard genome sequencing and annotation.</title>
        <authorList>
            <consortium name="The Broad Institute Genomics Platform"/>
            <consortium name="The Broad Institute Genome Sequencing Center for Infectious Disease"/>
            <person name="Wu L."/>
            <person name="Ma J."/>
        </authorList>
    </citation>
    <scope>NUCLEOTIDE SEQUENCE [LARGE SCALE GENOMIC DNA]</scope>
    <source>
        <strain evidence="3">CGMCC 1.12923</strain>
    </source>
</reference>
<dbReference type="Proteomes" id="UP000614272">
    <property type="component" value="Unassembled WGS sequence"/>
</dbReference>
<keyword evidence="1" id="KW-0812">Transmembrane</keyword>
<organism evidence="2 3">
    <name type="scientific">Lacimicrobium alkaliphilum</name>
    <dbReference type="NCBI Taxonomy" id="1526571"/>
    <lineage>
        <taxon>Bacteria</taxon>
        <taxon>Pseudomonadati</taxon>
        <taxon>Pseudomonadota</taxon>
        <taxon>Gammaproteobacteria</taxon>
        <taxon>Alteromonadales</taxon>
        <taxon>Alteromonadaceae</taxon>
        <taxon>Lacimicrobium</taxon>
    </lineage>
</organism>
<proteinExistence type="predicted"/>
<feature type="transmembrane region" description="Helical" evidence="1">
    <location>
        <begin position="132"/>
        <end position="151"/>
    </location>
</feature>
<name>A0ABQ1R119_9ALTE</name>
<sequence length="179" mass="19474">MFQLIIAAGFSVAAIATVYQSWRARAPAVFYLSLVLLLISCVLWSYSQGWEYGLVYALCLPGLLVWPFISANQVQLPPPKNIPKARDISVSVKSTFYHISNYLVVLVVLMLTSLLASLAICRQLPFAEAGQLATSVVLLPLIWGLLGYHYLACESKPKALIVYVVIASASAAALIFIPG</sequence>
<evidence type="ECO:0000313" key="2">
    <source>
        <dbReference type="EMBL" id="GGD51334.1"/>
    </source>
</evidence>
<gene>
    <name evidence="2" type="ORF">GCM10011357_04040</name>
</gene>
<feature type="transmembrane region" description="Helical" evidence="1">
    <location>
        <begin position="53"/>
        <end position="69"/>
    </location>
</feature>
<comment type="caution">
    <text evidence="2">The sequence shown here is derived from an EMBL/GenBank/DDBJ whole genome shotgun (WGS) entry which is preliminary data.</text>
</comment>
<protein>
    <recommendedName>
        <fullName evidence="4">Cytochrome c assembly protein domain-containing protein</fullName>
    </recommendedName>
</protein>
<keyword evidence="3" id="KW-1185">Reference proteome</keyword>
<accession>A0ABQ1R119</accession>
<evidence type="ECO:0008006" key="4">
    <source>
        <dbReference type="Google" id="ProtNLM"/>
    </source>
</evidence>
<feature type="transmembrane region" description="Helical" evidence="1">
    <location>
        <begin position="26"/>
        <end position="46"/>
    </location>
</feature>
<dbReference type="RefSeq" id="WP_099034600.1">
    <property type="nucleotide sequence ID" value="NZ_BMGJ01000001.1"/>
</dbReference>
<keyword evidence="1" id="KW-0472">Membrane</keyword>
<feature type="transmembrane region" description="Helical" evidence="1">
    <location>
        <begin position="99"/>
        <end position="120"/>
    </location>
</feature>
<evidence type="ECO:0000313" key="3">
    <source>
        <dbReference type="Proteomes" id="UP000614272"/>
    </source>
</evidence>
<dbReference type="EMBL" id="BMGJ01000001">
    <property type="protein sequence ID" value="GGD51334.1"/>
    <property type="molecule type" value="Genomic_DNA"/>
</dbReference>
<evidence type="ECO:0000256" key="1">
    <source>
        <dbReference type="SAM" id="Phobius"/>
    </source>
</evidence>
<feature type="transmembrane region" description="Helical" evidence="1">
    <location>
        <begin position="157"/>
        <end position="177"/>
    </location>
</feature>